<comment type="similarity">
    <text evidence="1">Belongs to the peptidase S8 family. Furin subfamily.</text>
</comment>
<dbReference type="GO" id="GO:0016485">
    <property type="term" value="P:protein processing"/>
    <property type="evidence" value="ECO:0007669"/>
    <property type="project" value="TreeGrafter"/>
</dbReference>
<evidence type="ECO:0000256" key="9">
    <source>
        <dbReference type="PROSITE-ProRule" id="PRU01240"/>
    </source>
</evidence>
<feature type="region of interest" description="Disordered" evidence="10">
    <location>
        <begin position="1331"/>
        <end position="1351"/>
    </location>
</feature>
<dbReference type="InterPro" id="IPR023828">
    <property type="entry name" value="Peptidase_S8_Ser-AS"/>
</dbReference>
<keyword evidence="8" id="KW-1015">Disulfide bond</keyword>
<feature type="region of interest" description="Disordered" evidence="10">
    <location>
        <begin position="1"/>
        <end position="34"/>
    </location>
</feature>
<dbReference type="Pfam" id="PF01483">
    <property type="entry name" value="P_proprotein"/>
    <property type="match status" value="1"/>
</dbReference>
<dbReference type="OrthoDB" id="300641at2759"/>
<dbReference type="Proteomes" id="UP000475862">
    <property type="component" value="Unassembled WGS sequence"/>
</dbReference>
<evidence type="ECO:0000256" key="4">
    <source>
        <dbReference type="ARBA" id="ARBA00022729"/>
    </source>
</evidence>
<comment type="caution">
    <text evidence="9">Lacks conserved residue(s) required for the propagation of feature annotation.</text>
</comment>
<protein>
    <recommendedName>
        <fullName evidence="11">P/Homo B domain-containing protein</fullName>
    </recommendedName>
</protein>
<dbReference type="Gene3D" id="2.60.120.260">
    <property type="entry name" value="Galactose-binding domain-like"/>
    <property type="match status" value="1"/>
</dbReference>
<keyword evidence="3" id="KW-0165">Cleavage on pair of basic residues</keyword>
<reference evidence="12 13" key="1">
    <citation type="submission" date="2019-08" db="EMBL/GenBank/DDBJ databases">
        <title>The genome of the soybean aphid Biotype 1, its phylome, world population structure and adaptation to the North American continent.</title>
        <authorList>
            <person name="Giordano R."/>
            <person name="Donthu R.K."/>
            <person name="Hernandez A.G."/>
            <person name="Wright C.L."/>
            <person name="Zimin A.V."/>
        </authorList>
    </citation>
    <scope>NUCLEOTIDE SEQUENCE [LARGE SCALE GENOMIC DNA]</scope>
    <source>
        <tissue evidence="12">Whole aphids</tissue>
    </source>
</reference>
<evidence type="ECO:0000256" key="8">
    <source>
        <dbReference type="ARBA" id="ARBA00023157"/>
    </source>
</evidence>
<dbReference type="InterPro" id="IPR034182">
    <property type="entry name" value="Kexin/furin"/>
</dbReference>
<dbReference type="InterPro" id="IPR008979">
    <property type="entry name" value="Galactose-bd-like_sf"/>
</dbReference>
<feature type="domain" description="P/Homo B" evidence="11">
    <location>
        <begin position="302"/>
        <end position="442"/>
    </location>
</feature>
<dbReference type="EMBL" id="VYZN01000041">
    <property type="protein sequence ID" value="KAE9531532.1"/>
    <property type="molecule type" value="Genomic_DNA"/>
</dbReference>
<dbReference type="PANTHER" id="PTHR42884:SF23">
    <property type="entry name" value="FURIN-LIKE PROTEASE 2"/>
    <property type="match status" value="1"/>
</dbReference>
<name>A0A6G0TEE6_APHGL</name>
<dbReference type="InterPro" id="IPR022398">
    <property type="entry name" value="Peptidase_S8_His-AS"/>
</dbReference>
<dbReference type="InterPro" id="IPR000209">
    <property type="entry name" value="Peptidase_S8/S53_dom"/>
</dbReference>
<sequence>MTRTKVKQNDKAASWDINDDDDDPSPRDDGDNKHGTRCAGEVAAVAFNEFCGVGIAYNAKIGGVRMLDGVVNDVVEAKALSLNINYIDIYSASWGPEDDGETVDGPGPLAKRAFVNGVTSGRKGKGSIFVWASGNGGHHTDSCNCDGYTNSIYTLSISSVTQTGNKPWYLEECSSTLAATYSSGTPGSDHGVTTVDMDTKMKPETICTSEHSGTSASAPIAAGLCALALEANSDLTWRDMQYLVVMTSNTKPLLNESGWTTNGVNRKADISQIKIFSVSHKFGYGLMDGGALVTMAEQWTNVPPQKICRAREDNKERWIDPAPGSVLSMFMEVDGCQNNSANTVNYVEHVQCRISLKFFPRGDLRILLISPMGTESVLLFERPLDIISSTFDDWPFLSVHYWGEKIAGRWEIKIIRRMANSTAKSAGLLKKWQLIFYGTSEPPVRLIPKKKFFSQIQKKTKFKQIENEVLKKNKYQGSSINVKNEITTVNGSSYNNESISTLSPFIKHPCINSTKQCQQCLNSYNDSLCNQLNEMDIVYCNCSNSKNEKRRVKDDDVDTIFYSSLISDRNHVTKPGIRLEIVIFVMLLLIWHNFYQKTRLAIDCGKTYGRGTTVATKTNEYVKHSLTLQHAGQNKEKVGIMQCAFEEPSTMKFNSSYKNQQVKSYEIHQEGIKKTLKDIISEIEEKGDLCYIPPSNKNGDEYRSFVETKGYRSVKEDLTWDNRKFICLWNDLKIGEQSDTYGKEGNNKKEESNGITINTDDGLSHKQIDLDKIFKPATDSGEVSPSKNRKMYASSSFYGPDHPTVEQQFELARRISSSLSDISNQQSKGQSMYVNRKKRSVKWVHEGEGKGPMPSNFPLGMHQQNYESTEQVIYSFTAIIITTNNRNTFLFQNSESKQILKLVMDPRGQIQDLQTLRKLGENIEPCLSPEVCFDLVRDLNATKGKGAALFAKRRKRSENWIVDEHNVKSISPSLSEPANIKHDSNNITNNQQGISRAENIQKMNEIQQRFTQPRLRMIKSPWEAALETGSVESAFQEMAPNFPPRGYIVAPTSSALEALKEGGRTSRATVCSTPTRTVTPKSYQDIYMPKIPRGWNTQCNRQQPPTYGSVKLDQIFRGTPNSPVSLLNKASICSTGLTPKTSENLSYTTFTIDKDNSLTLTPVPKPPATYHGYYEEPKFHKVEFTPRSTPGLEQMNGIHKSESVTEEKTNEIQPIAQCENEKQKIELQIKEKPKCNNYQVFVPKAHKTYEEYMPHINAYTDPHRAESRCSLKSPSSFIGTKQEKITNTVIQERSLPVKTLIDTFEHNNRPVMRYLQLEERIPLSEEIKHLHDDPKPASIDGNLSNGHESSKIDEENGFYTANTAVETRSFVYGSNEERHDEIKPEHFDKSEYYADIYGVNDMPHYGNTLDFPDKTGNNDKSEYDNRFDYADQSETNDKSEYGDRSECADKSGITDRSEYGDTDDVSLPFEVRGDMKFQTIRQLATPDSLESSMLFAQKQSTRDERHQEYNNSIYNAPPDPAYVVPPKNVQLPSYKDYLSLSNYNTAPRGWKQGDTIFYRPVTFNNQPNREDTRRKSFTDF</sequence>
<evidence type="ECO:0000259" key="11">
    <source>
        <dbReference type="PROSITE" id="PS51829"/>
    </source>
</evidence>
<evidence type="ECO:0000256" key="2">
    <source>
        <dbReference type="ARBA" id="ARBA00022670"/>
    </source>
</evidence>
<dbReference type="SUPFAM" id="SSF52743">
    <property type="entry name" value="Subtilisin-like"/>
    <property type="match status" value="1"/>
</dbReference>
<dbReference type="PROSITE" id="PS00138">
    <property type="entry name" value="SUBTILASE_SER"/>
    <property type="match status" value="1"/>
</dbReference>
<proteinExistence type="inferred from homology"/>
<dbReference type="GO" id="GO:0004252">
    <property type="term" value="F:serine-type endopeptidase activity"/>
    <property type="evidence" value="ECO:0007669"/>
    <property type="project" value="InterPro"/>
</dbReference>
<organism evidence="12 13">
    <name type="scientific">Aphis glycines</name>
    <name type="common">Soybean aphid</name>
    <dbReference type="NCBI Taxonomy" id="307491"/>
    <lineage>
        <taxon>Eukaryota</taxon>
        <taxon>Metazoa</taxon>
        <taxon>Ecdysozoa</taxon>
        <taxon>Arthropoda</taxon>
        <taxon>Hexapoda</taxon>
        <taxon>Insecta</taxon>
        <taxon>Pterygota</taxon>
        <taxon>Neoptera</taxon>
        <taxon>Paraneoptera</taxon>
        <taxon>Hemiptera</taxon>
        <taxon>Sternorrhyncha</taxon>
        <taxon>Aphidomorpha</taxon>
        <taxon>Aphidoidea</taxon>
        <taxon>Aphididae</taxon>
        <taxon>Aphidini</taxon>
        <taxon>Aphis</taxon>
        <taxon>Aphis</taxon>
    </lineage>
</organism>
<keyword evidence="6" id="KW-0378">Hydrolase</keyword>
<dbReference type="PROSITE" id="PS00137">
    <property type="entry name" value="SUBTILASE_HIS"/>
    <property type="match status" value="1"/>
</dbReference>
<dbReference type="PANTHER" id="PTHR42884">
    <property type="entry name" value="PROPROTEIN CONVERTASE SUBTILISIN/KEXIN-RELATED"/>
    <property type="match status" value="1"/>
</dbReference>
<feature type="compositionally biased region" description="Basic and acidic residues" evidence="10">
    <location>
        <begin position="24"/>
        <end position="34"/>
    </location>
</feature>
<dbReference type="InterPro" id="IPR015500">
    <property type="entry name" value="Peptidase_S8_subtilisin-rel"/>
</dbReference>
<keyword evidence="7" id="KW-0720">Serine protease</keyword>
<dbReference type="InterPro" id="IPR002884">
    <property type="entry name" value="P_dom"/>
</dbReference>
<feature type="region of interest" description="Disordered" evidence="10">
    <location>
        <begin position="1408"/>
        <end position="1465"/>
    </location>
</feature>
<dbReference type="InterPro" id="IPR036852">
    <property type="entry name" value="Peptidase_S8/S53_dom_sf"/>
</dbReference>
<evidence type="ECO:0000256" key="5">
    <source>
        <dbReference type="ARBA" id="ARBA00022737"/>
    </source>
</evidence>
<evidence type="ECO:0000256" key="7">
    <source>
        <dbReference type="ARBA" id="ARBA00022825"/>
    </source>
</evidence>
<dbReference type="CDD" id="cd04059">
    <property type="entry name" value="Peptidases_S8_Protein_convertases_Kexins_Furin-like"/>
    <property type="match status" value="1"/>
</dbReference>
<gene>
    <name evidence="12" type="ORF">AGLY_010738</name>
</gene>
<evidence type="ECO:0000256" key="10">
    <source>
        <dbReference type="SAM" id="MobiDB-lite"/>
    </source>
</evidence>
<evidence type="ECO:0000256" key="6">
    <source>
        <dbReference type="ARBA" id="ARBA00022801"/>
    </source>
</evidence>
<dbReference type="Gene3D" id="3.40.50.200">
    <property type="entry name" value="Peptidase S8/S53 domain"/>
    <property type="match status" value="1"/>
</dbReference>
<evidence type="ECO:0000256" key="3">
    <source>
        <dbReference type="ARBA" id="ARBA00022685"/>
    </source>
</evidence>
<feature type="compositionally biased region" description="Basic and acidic residues" evidence="10">
    <location>
        <begin position="1568"/>
        <end position="1580"/>
    </location>
</feature>
<dbReference type="SUPFAM" id="SSF49785">
    <property type="entry name" value="Galactose-binding domain-like"/>
    <property type="match status" value="1"/>
</dbReference>
<dbReference type="PROSITE" id="PS51829">
    <property type="entry name" value="P_HOMO_B"/>
    <property type="match status" value="1"/>
</dbReference>
<dbReference type="FunFam" id="2.60.120.260:FF:000072">
    <property type="entry name" value="Proprotein convertase subtilisin/kexin type"/>
    <property type="match status" value="1"/>
</dbReference>
<dbReference type="PROSITE" id="PS51892">
    <property type="entry name" value="SUBTILASE"/>
    <property type="match status" value="1"/>
</dbReference>
<feature type="region of interest" description="Disordered" evidence="10">
    <location>
        <begin position="740"/>
        <end position="762"/>
    </location>
</feature>
<dbReference type="Pfam" id="PF00082">
    <property type="entry name" value="Peptidase_S8"/>
    <property type="match status" value="1"/>
</dbReference>
<dbReference type="PRINTS" id="PR00723">
    <property type="entry name" value="SUBTILISIN"/>
</dbReference>
<keyword evidence="2" id="KW-0645">Protease</keyword>
<dbReference type="GO" id="GO:0005802">
    <property type="term" value="C:trans-Golgi network"/>
    <property type="evidence" value="ECO:0007669"/>
    <property type="project" value="TreeGrafter"/>
</dbReference>
<keyword evidence="4" id="KW-0732">Signal</keyword>
<keyword evidence="13" id="KW-1185">Reference proteome</keyword>
<evidence type="ECO:0000313" key="12">
    <source>
        <dbReference type="EMBL" id="KAE9531532.1"/>
    </source>
</evidence>
<evidence type="ECO:0000256" key="1">
    <source>
        <dbReference type="ARBA" id="ARBA00005325"/>
    </source>
</evidence>
<evidence type="ECO:0000313" key="13">
    <source>
        <dbReference type="Proteomes" id="UP000475862"/>
    </source>
</evidence>
<feature type="compositionally biased region" description="Basic and acidic residues" evidence="10">
    <location>
        <begin position="1411"/>
        <end position="1459"/>
    </location>
</feature>
<accession>A0A6G0TEE6</accession>
<feature type="compositionally biased region" description="Basic and acidic residues" evidence="10">
    <location>
        <begin position="740"/>
        <end position="752"/>
    </location>
</feature>
<comment type="caution">
    <text evidence="12">The sequence shown here is derived from an EMBL/GenBank/DDBJ whole genome shotgun (WGS) entry which is preliminary data.</text>
</comment>
<dbReference type="GO" id="GO:0000139">
    <property type="term" value="C:Golgi membrane"/>
    <property type="evidence" value="ECO:0007669"/>
    <property type="project" value="TreeGrafter"/>
</dbReference>
<feature type="region of interest" description="Disordered" evidence="10">
    <location>
        <begin position="1561"/>
        <end position="1580"/>
    </location>
</feature>
<keyword evidence="5" id="KW-0677">Repeat</keyword>